<sequence>MQAVRRWVRQYTFRLVTLDVRGWYIQETLRRMRNLIQTAGGELSGGAVPLPLRRRVFCVLRSPFVHKKSREHFEMVWRQRLVKWRYEVSGNVDDDVAHRVAMETPPNWSVRVTEEQPGLLALAHYFMEKPPTSMESDGREAPSEKGAVADVVASPTSMESDGREAPSEKGAVADVVASPTPMESDGRGAPSQKGTV</sequence>
<protein>
    <recommendedName>
        <fullName evidence="5">Small ribosomal subunit protein uS10 domain-containing protein</fullName>
    </recommendedName>
</protein>
<dbReference type="InterPro" id="IPR027486">
    <property type="entry name" value="Ribosomal_uS10_dom"/>
</dbReference>
<dbReference type="EMBL" id="JANCYW010000005">
    <property type="protein sequence ID" value="KAK4535551.1"/>
    <property type="molecule type" value="Genomic_DNA"/>
</dbReference>
<name>A0AAV9ITP8_CYACA</name>
<comment type="caution">
    <text evidence="6">The sequence shown here is derived from an EMBL/GenBank/DDBJ whole genome shotgun (WGS) entry which is preliminary data.</text>
</comment>
<evidence type="ECO:0000256" key="3">
    <source>
        <dbReference type="ARBA" id="ARBA00023274"/>
    </source>
</evidence>
<evidence type="ECO:0000256" key="4">
    <source>
        <dbReference type="SAM" id="MobiDB-lite"/>
    </source>
</evidence>
<dbReference type="InterPro" id="IPR036838">
    <property type="entry name" value="Ribosomal_uS10_dom_sf"/>
</dbReference>
<evidence type="ECO:0000259" key="5">
    <source>
        <dbReference type="SMART" id="SM01403"/>
    </source>
</evidence>
<feature type="domain" description="Small ribosomal subunit protein uS10" evidence="5">
    <location>
        <begin position="12"/>
        <end position="113"/>
    </location>
</feature>
<keyword evidence="2" id="KW-0689">Ribosomal protein</keyword>
<evidence type="ECO:0000256" key="1">
    <source>
        <dbReference type="ARBA" id="ARBA00007102"/>
    </source>
</evidence>
<evidence type="ECO:0000313" key="7">
    <source>
        <dbReference type="Proteomes" id="UP001301350"/>
    </source>
</evidence>
<dbReference type="SUPFAM" id="SSF54999">
    <property type="entry name" value="Ribosomal protein S10"/>
    <property type="match status" value="1"/>
</dbReference>
<dbReference type="HAMAP" id="MF_00508">
    <property type="entry name" value="Ribosomal_uS10"/>
    <property type="match status" value="1"/>
</dbReference>
<organism evidence="6 7">
    <name type="scientific">Cyanidium caldarium</name>
    <name type="common">Red alga</name>
    <dbReference type="NCBI Taxonomy" id="2771"/>
    <lineage>
        <taxon>Eukaryota</taxon>
        <taxon>Rhodophyta</taxon>
        <taxon>Bangiophyceae</taxon>
        <taxon>Cyanidiales</taxon>
        <taxon>Cyanidiaceae</taxon>
        <taxon>Cyanidium</taxon>
    </lineage>
</organism>
<keyword evidence="3" id="KW-0687">Ribonucleoprotein</keyword>
<dbReference type="GO" id="GO:1990904">
    <property type="term" value="C:ribonucleoprotein complex"/>
    <property type="evidence" value="ECO:0007669"/>
    <property type="project" value="UniProtKB-KW"/>
</dbReference>
<accession>A0AAV9ITP8</accession>
<dbReference type="SMART" id="SM01403">
    <property type="entry name" value="Ribosomal_S10"/>
    <property type="match status" value="1"/>
</dbReference>
<comment type="similarity">
    <text evidence="1">Belongs to the universal ribosomal protein uS10 family.</text>
</comment>
<dbReference type="Pfam" id="PF00338">
    <property type="entry name" value="Ribosomal_S10"/>
    <property type="match status" value="1"/>
</dbReference>
<evidence type="ECO:0000313" key="6">
    <source>
        <dbReference type="EMBL" id="KAK4535551.1"/>
    </source>
</evidence>
<gene>
    <name evidence="6" type="ORF">CDCA_CDCA05G1576</name>
</gene>
<dbReference type="Proteomes" id="UP001301350">
    <property type="component" value="Unassembled WGS sequence"/>
</dbReference>
<feature type="region of interest" description="Disordered" evidence="4">
    <location>
        <begin position="130"/>
        <end position="196"/>
    </location>
</feature>
<dbReference type="GO" id="GO:0005840">
    <property type="term" value="C:ribosome"/>
    <property type="evidence" value="ECO:0007669"/>
    <property type="project" value="UniProtKB-KW"/>
</dbReference>
<dbReference type="PRINTS" id="PR00971">
    <property type="entry name" value="RIBOSOMALS10"/>
</dbReference>
<dbReference type="GO" id="GO:0006412">
    <property type="term" value="P:translation"/>
    <property type="evidence" value="ECO:0007669"/>
    <property type="project" value="InterPro"/>
</dbReference>
<dbReference type="InterPro" id="IPR001848">
    <property type="entry name" value="Ribosomal_uS10"/>
</dbReference>
<evidence type="ECO:0000256" key="2">
    <source>
        <dbReference type="ARBA" id="ARBA00022980"/>
    </source>
</evidence>
<proteinExistence type="inferred from homology"/>
<dbReference type="Gene3D" id="3.30.70.600">
    <property type="entry name" value="Ribosomal protein S10 domain"/>
    <property type="match status" value="1"/>
</dbReference>
<keyword evidence="7" id="KW-1185">Reference proteome</keyword>
<reference evidence="6 7" key="1">
    <citation type="submission" date="2022-07" db="EMBL/GenBank/DDBJ databases">
        <title>Genome-wide signatures of adaptation to extreme environments.</title>
        <authorList>
            <person name="Cho C.H."/>
            <person name="Yoon H.S."/>
        </authorList>
    </citation>
    <scope>NUCLEOTIDE SEQUENCE [LARGE SCALE GENOMIC DNA]</scope>
    <source>
        <strain evidence="6 7">DBV 063 E5</strain>
    </source>
</reference>
<dbReference type="GO" id="GO:0003735">
    <property type="term" value="F:structural constituent of ribosome"/>
    <property type="evidence" value="ECO:0007669"/>
    <property type="project" value="InterPro"/>
</dbReference>
<dbReference type="AlphaFoldDB" id="A0AAV9ITP8"/>